<comment type="function">
    <text evidence="7">Part of the ABC transporter complex PotABCD involved in spermidine/putrescine import. Responsible for energy coupling to the transport system.</text>
</comment>
<dbReference type="SMART" id="SM00382">
    <property type="entry name" value="AAA"/>
    <property type="match status" value="1"/>
</dbReference>
<organism evidence="9 10">
    <name type="scientific">Paracraurococcus ruber</name>
    <dbReference type="NCBI Taxonomy" id="77675"/>
    <lineage>
        <taxon>Bacteria</taxon>
        <taxon>Pseudomonadati</taxon>
        <taxon>Pseudomonadota</taxon>
        <taxon>Alphaproteobacteria</taxon>
        <taxon>Acetobacterales</taxon>
        <taxon>Roseomonadaceae</taxon>
        <taxon>Paracraurococcus</taxon>
    </lineage>
</organism>
<keyword evidence="3 7" id="KW-0547">Nucleotide-binding</keyword>
<keyword evidence="1 7" id="KW-0813">Transport</keyword>
<dbReference type="Pfam" id="PF00005">
    <property type="entry name" value="ABC_tran"/>
    <property type="match status" value="1"/>
</dbReference>
<dbReference type="EC" id="7.6.2.11" evidence="7"/>
<gene>
    <name evidence="7" type="primary">potA</name>
    <name evidence="9" type="ORF">CKO45_09205</name>
</gene>
<dbReference type="Gene3D" id="2.40.50.140">
    <property type="entry name" value="Nucleic acid-binding proteins"/>
    <property type="match status" value="1"/>
</dbReference>
<evidence type="ECO:0000256" key="3">
    <source>
        <dbReference type="ARBA" id="ARBA00022741"/>
    </source>
</evidence>
<dbReference type="InterPro" id="IPR005893">
    <property type="entry name" value="PotA-like"/>
</dbReference>
<dbReference type="InterPro" id="IPR013611">
    <property type="entry name" value="Transp-assoc_OB_typ2"/>
</dbReference>
<evidence type="ECO:0000256" key="1">
    <source>
        <dbReference type="ARBA" id="ARBA00022448"/>
    </source>
</evidence>
<proteinExistence type="inferred from homology"/>
<comment type="caution">
    <text evidence="9">The sequence shown here is derived from an EMBL/GenBank/DDBJ whole genome shotgun (WGS) entry which is preliminary data.</text>
</comment>
<dbReference type="Gene3D" id="3.40.50.300">
    <property type="entry name" value="P-loop containing nucleotide triphosphate hydrolases"/>
    <property type="match status" value="1"/>
</dbReference>
<comment type="catalytic activity">
    <reaction evidence="7">
        <text>ATP + H2O + polyamine-[polyamine-binding protein]Side 1 = ADP + phosphate + polyamineSide 2 + [polyamine-binding protein]Side 1.</text>
        <dbReference type="EC" id="7.6.2.11"/>
    </reaction>
</comment>
<dbReference type="EMBL" id="NRSG01000050">
    <property type="protein sequence ID" value="MBK1658408.1"/>
    <property type="molecule type" value="Genomic_DNA"/>
</dbReference>
<dbReference type="InterPro" id="IPR027417">
    <property type="entry name" value="P-loop_NTPase"/>
</dbReference>
<dbReference type="PROSITE" id="PS00211">
    <property type="entry name" value="ABC_TRANSPORTER_1"/>
    <property type="match status" value="1"/>
</dbReference>
<evidence type="ECO:0000259" key="8">
    <source>
        <dbReference type="PROSITE" id="PS50893"/>
    </source>
</evidence>
<dbReference type="SUPFAM" id="SSF50331">
    <property type="entry name" value="MOP-like"/>
    <property type="match status" value="1"/>
</dbReference>
<keyword evidence="5 7" id="KW-1278">Translocase</keyword>
<keyword evidence="10" id="KW-1185">Reference proteome</keyword>
<evidence type="ECO:0000256" key="4">
    <source>
        <dbReference type="ARBA" id="ARBA00022840"/>
    </source>
</evidence>
<evidence type="ECO:0000256" key="5">
    <source>
        <dbReference type="ARBA" id="ARBA00022967"/>
    </source>
</evidence>
<name>A0ABS1CVK3_9PROT</name>
<protein>
    <recommendedName>
        <fullName evidence="7">Spermidine/putrescine import ATP-binding protein PotA</fullName>
        <ecNumber evidence="7">7.6.2.11</ecNumber>
    </recommendedName>
</protein>
<accession>A0ABS1CVK3</accession>
<dbReference type="SUPFAM" id="SSF52540">
    <property type="entry name" value="P-loop containing nucleoside triphosphate hydrolases"/>
    <property type="match status" value="1"/>
</dbReference>
<keyword evidence="6 7" id="KW-0472">Membrane</keyword>
<dbReference type="InterPro" id="IPR050093">
    <property type="entry name" value="ABC_SmlMolc_Importer"/>
</dbReference>
<evidence type="ECO:0000313" key="10">
    <source>
        <dbReference type="Proteomes" id="UP000697995"/>
    </source>
</evidence>
<dbReference type="Pfam" id="PF08402">
    <property type="entry name" value="TOBE_2"/>
    <property type="match status" value="1"/>
</dbReference>
<dbReference type="InterPro" id="IPR017871">
    <property type="entry name" value="ABC_transporter-like_CS"/>
</dbReference>
<dbReference type="InterPro" id="IPR003593">
    <property type="entry name" value="AAA+_ATPase"/>
</dbReference>
<evidence type="ECO:0000313" key="9">
    <source>
        <dbReference type="EMBL" id="MBK1658408.1"/>
    </source>
</evidence>
<sequence>MVSLLGPSGCGKTTTLRMIAGLEVPDAGEIRIGGTRANEVPPWRRNIGMVFQNYALFPHKTVAENIGYGLVMRRRPRAEIATRVADAMRQVRLEGLEDRIPSQLSGGQRQRVALARALVTRPDVLLFDEPLAALDRKLREQMQVEIRLLQREVGITTIFVTHDQDEALTLSDRIVVMEEGRIVQAGTPDEIYERPRSHFVSDFIGMMNAMRGTATGQGAGGLLVRLAGGRELAVPEAAAATGSAVEIMLRPEKVQVNPPQAEGLVLAQGRVAHIVYLGAVTYLHVTVEGGATMLAMQANGQGMPAPRLGDAVTLGWRAADMVCFAAP</sequence>
<dbReference type="InterPro" id="IPR012340">
    <property type="entry name" value="NA-bd_OB-fold"/>
</dbReference>
<dbReference type="Gene3D" id="2.40.50.100">
    <property type="match status" value="1"/>
</dbReference>
<dbReference type="PANTHER" id="PTHR42781:SF4">
    <property type="entry name" value="SPERMIDINE_PUTRESCINE IMPORT ATP-BINDING PROTEIN POTA"/>
    <property type="match status" value="1"/>
</dbReference>
<dbReference type="Proteomes" id="UP000697995">
    <property type="component" value="Unassembled WGS sequence"/>
</dbReference>
<dbReference type="PROSITE" id="PS50893">
    <property type="entry name" value="ABC_TRANSPORTER_2"/>
    <property type="match status" value="1"/>
</dbReference>
<dbReference type="NCBIfam" id="TIGR01187">
    <property type="entry name" value="potA"/>
    <property type="match status" value="1"/>
</dbReference>
<keyword evidence="2 7" id="KW-1003">Cell membrane</keyword>
<evidence type="ECO:0000256" key="7">
    <source>
        <dbReference type="RuleBase" id="RU364083"/>
    </source>
</evidence>
<reference evidence="9 10" key="1">
    <citation type="journal article" date="2020" name="Microorganisms">
        <title>Osmotic Adaptation and Compatible Solute Biosynthesis of Phototrophic Bacteria as Revealed from Genome Analyses.</title>
        <authorList>
            <person name="Imhoff J.F."/>
            <person name="Rahn T."/>
            <person name="Kunzel S."/>
            <person name="Keller A."/>
            <person name="Neulinger S.C."/>
        </authorList>
    </citation>
    <scope>NUCLEOTIDE SEQUENCE [LARGE SCALE GENOMIC DNA]</scope>
    <source>
        <strain evidence="9 10">DSM 15382</strain>
    </source>
</reference>
<feature type="domain" description="ABC transporter" evidence="8">
    <location>
        <begin position="2"/>
        <end position="204"/>
    </location>
</feature>
<evidence type="ECO:0000256" key="2">
    <source>
        <dbReference type="ARBA" id="ARBA00022475"/>
    </source>
</evidence>
<dbReference type="InterPro" id="IPR003439">
    <property type="entry name" value="ABC_transporter-like_ATP-bd"/>
</dbReference>
<comment type="subunit">
    <text evidence="7">The complex is composed of two ATP-binding proteins (PotA), two transmembrane proteins (PotB and PotC) and a solute-binding protein (PotD).</text>
</comment>
<dbReference type="InterPro" id="IPR008995">
    <property type="entry name" value="Mo/tungstate-bd_C_term_dom"/>
</dbReference>
<comment type="similarity">
    <text evidence="7">Belongs to the ABC transporter superfamily. Spermidine/putrescine importer (TC 3.A.1.11.1) family.</text>
</comment>
<dbReference type="PANTHER" id="PTHR42781">
    <property type="entry name" value="SPERMIDINE/PUTRESCINE IMPORT ATP-BINDING PROTEIN POTA"/>
    <property type="match status" value="1"/>
</dbReference>
<keyword evidence="4 7" id="KW-0067">ATP-binding</keyword>
<evidence type="ECO:0000256" key="6">
    <source>
        <dbReference type="ARBA" id="ARBA00023136"/>
    </source>
</evidence>